<dbReference type="Proteomes" id="UP001235939">
    <property type="component" value="Chromosome 09"/>
</dbReference>
<evidence type="ECO:0000256" key="1">
    <source>
        <dbReference type="ARBA" id="ARBA00005988"/>
    </source>
</evidence>
<comment type="similarity">
    <text evidence="1">Belongs to the peptidase M14 family.</text>
</comment>
<sequence length="454" mass="51704">MHVEAARARLVYDFPYYPGLRALSRHVGLTDRGEEKGNAQPMWGPEGHFIDDPCKQDSMTEAPVVNGASLWMLLLLALHLDDPVNPLKDAMRGLAVPRTEKVIIDNSCATRTFFHRLEHADKIHREILDTPRQQAPTMSHGNHGKKKDPIDKVKSFSFTTTLGRMLHKSSKPPFKSSNGKFYSTRRTTFDDEENLKTWLNNFFDASPGEFWRNGIKQTSRTLGGGLRVDRILSQKSRQDDHNEGDHNGEDRRVTIDEIMIRLPPGIEIGRSWIGTIMSDVLNFRKVCARWVPRLLSENHKQQRMEAARGFLEMHRRDGDQLFSRIVTGDESWVHHSTPETKRQSMVWKKPEESAPKKAKAVGRELMLHLIEHLISSYRAGDPEIKRLMDSTRLHIMPSLNPDGFEQSRPDQCVGVNGRMPAGDAGMGRREFCELASRPARAPGAARALFEHRLM</sequence>
<dbReference type="InterPro" id="IPR052709">
    <property type="entry name" value="Transposase-MT_Hybrid"/>
</dbReference>
<dbReference type="InterPro" id="IPR036397">
    <property type="entry name" value="RNaseH_sf"/>
</dbReference>
<keyword evidence="5" id="KW-1185">Reference proteome</keyword>
<gene>
    <name evidence="4" type="ORF">LAZ67_9001813</name>
</gene>
<reference evidence="4 5" key="1">
    <citation type="submission" date="2022-01" db="EMBL/GenBank/DDBJ databases">
        <title>A chromosomal length assembly of Cordylochernes scorpioides.</title>
        <authorList>
            <person name="Zeh D."/>
            <person name="Zeh J."/>
        </authorList>
    </citation>
    <scope>NUCLEOTIDE SEQUENCE [LARGE SCALE GENOMIC DNA]</scope>
    <source>
        <strain evidence="4">IN4F17</strain>
        <tissue evidence="4">Whole Body</tissue>
    </source>
</reference>
<proteinExistence type="inferred from homology"/>
<organism evidence="4 5">
    <name type="scientific">Cordylochernes scorpioides</name>
    <dbReference type="NCBI Taxonomy" id="51811"/>
    <lineage>
        <taxon>Eukaryota</taxon>
        <taxon>Metazoa</taxon>
        <taxon>Ecdysozoa</taxon>
        <taxon>Arthropoda</taxon>
        <taxon>Chelicerata</taxon>
        <taxon>Arachnida</taxon>
        <taxon>Pseudoscorpiones</taxon>
        <taxon>Cheliferoidea</taxon>
        <taxon>Chernetidae</taxon>
        <taxon>Cordylochernes</taxon>
    </lineage>
</organism>
<dbReference type="EMBL" id="CP092871">
    <property type="protein sequence ID" value="UYV72102.1"/>
    <property type="molecule type" value="Genomic_DNA"/>
</dbReference>
<name>A0ABY6KTD9_9ARAC</name>
<protein>
    <recommendedName>
        <fullName evidence="3">Peptidase M14 domain-containing protein</fullName>
    </recommendedName>
</protein>
<dbReference type="PANTHER" id="PTHR46060:SF1">
    <property type="entry name" value="MARINER MOS1 TRANSPOSASE-LIKE PROTEIN"/>
    <property type="match status" value="1"/>
</dbReference>
<feature type="domain" description="Peptidase M14" evidence="3">
    <location>
        <begin position="360"/>
        <end position="422"/>
    </location>
</feature>
<dbReference type="InterPro" id="IPR000834">
    <property type="entry name" value="Peptidase_M14"/>
</dbReference>
<dbReference type="SUPFAM" id="SSF53187">
    <property type="entry name" value="Zn-dependent exopeptidases"/>
    <property type="match status" value="1"/>
</dbReference>
<dbReference type="Gene3D" id="3.30.420.10">
    <property type="entry name" value="Ribonuclease H-like superfamily/Ribonuclease H"/>
    <property type="match status" value="1"/>
</dbReference>
<accession>A0ABY6KTD9</accession>
<dbReference type="PANTHER" id="PTHR46060">
    <property type="entry name" value="MARINER MOS1 TRANSPOSASE-LIKE PROTEIN"/>
    <property type="match status" value="1"/>
</dbReference>
<evidence type="ECO:0000256" key="2">
    <source>
        <dbReference type="SAM" id="MobiDB-lite"/>
    </source>
</evidence>
<evidence type="ECO:0000259" key="3">
    <source>
        <dbReference type="Pfam" id="PF00246"/>
    </source>
</evidence>
<dbReference type="Pfam" id="PF00246">
    <property type="entry name" value="Peptidase_M14"/>
    <property type="match status" value="1"/>
</dbReference>
<feature type="region of interest" description="Disordered" evidence="2">
    <location>
        <begin position="333"/>
        <end position="354"/>
    </location>
</feature>
<evidence type="ECO:0000313" key="5">
    <source>
        <dbReference type="Proteomes" id="UP001235939"/>
    </source>
</evidence>
<evidence type="ECO:0000313" key="4">
    <source>
        <dbReference type="EMBL" id="UYV72102.1"/>
    </source>
</evidence>